<dbReference type="PROSITE" id="PS51257">
    <property type="entry name" value="PROKAR_LIPOPROTEIN"/>
    <property type="match status" value="1"/>
</dbReference>
<keyword evidence="7 8" id="KW-0449">Lipoprotein</keyword>
<dbReference type="PANTHER" id="PTHR30203:SF21">
    <property type="entry name" value="OUTER MEMBRANE COMPONENT OF MULTIDRUG EFFLUX PUMP-RELATED"/>
    <property type="match status" value="1"/>
</dbReference>
<keyword evidence="6" id="KW-0998">Cell outer membrane</keyword>
<feature type="signal peptide" evidence="8">
    <location>
        <begin position="1"/>
        <end position="25"/>
    </location>
</feature>
<comment type="subcellular location">
    <subcellularLocation>
        <location evidence="8">Cell outer membrane</location>
        <topology evidence="8">Lipid-anchor</topology>
    </subcellularLocation>
</comment>
<dbReference type="GO" id="GO:0009279">
    <property type="term" value="C:cell outer membrane"/>
    <property type="evidence" value="ECO:0007669"/>
    <property type="project" value="UniProtKB-SubCell"/>
</dbReference>
<feature type="chain" id="PRO_5038159931" evidence="8">
    <location>
        <begin position="26"/>
        <end position="479"/>
    </location>
</feature>
<evidence type="ECO:0000256" key="2">
    <source>
        <dbReference type="ARBA" id="ARBA00022452"/>
    </source>
</evidence>
<name>A0A917Q3G9_9PSED</name>
<keyword evidence="10" id="KW-1185">Reference proteome</keyword>
<dbReference type="Gene3D" id="1.20.1600.10">
    <property type="entry name" value="Outer membrane efflux proteins (OEP)"/>
    <property type="match status" value="1"/>
</dbReference>
<keyword evidence="2 8" id="KW-1134">Transmembrane beta strand</keyword>
<dbReference type="PANTHER" id="PTHR30203">
    <property type="entry name" value="OUTER MEMBRANE CATION EFFLUX PROTEIN"/>
    <property type="match status" value="1"/>
</dbReference>
<protein>
    <submittedName>
        <fullName evidence="9">RND transporter</fullName>
    </submittedName>
</protein>
<dbReference type="Pfam" id="PF02321">
    <property type="entry name" value="OEP"/>
    <property type="match status" value="2"/>
</dbReference>
<evidence type="ECO:0000313" key="9">
    <source>
        <dbReference type="EMBL" id="GGK09651.1"/>
    </source>
</evidence>
<evidence type="ECO:0000256" key="3">
    <source>
        <dbReference type="ARBA" id="ARBA00022692"/>
    </source>
</evidence>
<dbReference type="RefSeq" id="WP_188985904.1">
    <property type="nucleotide sequence ID" value="NZ_BMPO01000012.1"/>
</dbReference>
<sequence>MTRRSHLSRRSQGLLAVSLSLFLTACQTVGPDYHLPEGAAVQRADLQGNLSGGSGNVVSAPMPSNWWQLYRDPQLDDLIARALASNADLRVAAANLARSRAGVDEARDAGGFTHSAKAGGQRLQESGEAFLLTDKVPVANVADLSVSTSYQFDLFGVLERGVESAEATADAAQAAADLSRITIAADVARSYVQVCAANEELHIAENALDLQQQSLDLTRRLREAGRGNETAVIRSQTQFKSLRADLPRYEAERQTGLYRLAMLLAVPVDQLPAGIDQCSTLPKITQPLPVGDGAELLKRRPDIRQAERQLAAATARIGVATGELYPDISIGATVGAVGIVDNIGKPATRRWGFGPLISWTVPANGARARIAQAEASSQAALAHFDGVVLNAVREAQTSLSQYDASLQRRDALADAAQSAEKAAQQTREFYQAGRESFVADLEATRALTDIHAQLAAAETQVAVSQVNLFLALGGGWEQQ</sequence>
<dbReference type="EMBL" id="BMPO01000012">
    <property type="protein sequence ID" value="GGK09651.1"/>
    <property type="molecule type" value="Genomic_DNA"/>
</dbReference>
<evidence type="ECO:0000256" key="7">
    <source>
        <dbReference type="ARBA" id="ARBA00023288"/>
    </source>
</evidence>
<keyword evidence="3 8" id="KW-0812">Transmembrane</keyword>
<accession>A0A917Q3G9</accession>
<organism evidence="9 10">
    <name type="scientific">Pseudomonas matsuisoli</name>
    <dbReference type="NCBI Taxonomy" id="1515666"/>
    <lineage>
        <taxon>Bacteria</taxon>
        <taxon>Pseudomonadati</taxon>
        <taxon>Pseudomonadota</taxon>
        <taxon>Gammaproteobacteria</taxon>
        <taxon>Pseudomonadales</taxon>
        <taxon>Pseudomonadaceae</taxon>
        <taxon>Pseudomonas</taxon>
    </lineage>
</organism>
<evidence type="ECO:0000256" key="6">
    <source>
        <dbReference type="ARBA" id="ARBA00023237"/>
    </source>
</evidence>
<comment type="similarity">
    <text evidence="1 8">Belongs to the outer membrane factor (OMF) (TC 1.B.17) family.</text>
</comment>
<proteinExistence type="inferred from homology"/>
<keyword evidence="8" id="KW-0732">Signal</keyword>
<evidence type="ECO:0000256" key="4">
    <source>
        <dbReference type="ARBA" id="ARBA00023136"/>
    </source>
</evidence>
<evidence type="ECO:0000256" key="5">
    <source>
        <dbReference type="ARBA" id="ARBA00023139"/>
    </source>
</evidence>
<gene>
    <name evidence="9" type="ORF">GCM10009304_39600</name>
</gene>
<reference evidence="9" key="2">
    <citation type="submission" date="2020-09" db="EMBL/GenBank/DDBJ databases">
        <authorList>
            <person name="Sun Q."/>
            <person name="Ohkuma M."/>
        </authorList>
    </citation>
    <scope>NUCLEOTIDE SEQUENCE</scope>
    <source>
        <strain evidence="9">JCM 30078</strain>
    </source>
</reference>
<evidence type="ECO:0000256" key="1">
    <source>
        <dbReference type="ARBA" id="ARBA00007613"/>
    </source>
</evidence>
<dbReference type="InterPro" id="IPR010131">
    <property type="entry name" value="MdtP/NodT-like"/>
</dbReference>
<reference evidence="9" key="1">
    <citation type="journal article" date="2014" name="Int. J. Syst. Evol. Microbiol.">
        <title>Complete genome sequence of Corynebacterium casei LMG S-19264T (=DSM 44701T), isolated from a smear-ripened cheese.</title>
        <authorList>
            <consortium name="US DOE Joint Genome Institute (JGI-PGF)"/>
            <person name="Walter F."/>
            <person name="Albersmeier A."/>
            <person name="Kalinowski J."/>
            <person name="Ruckert C."/>
        </authorList>
    </citation>
    <scope>NUCLEOTIDE SEQUENCE</scope>
    <source>
        <strain evidence="9">JCM 30078</strain>
    </source>
</reference>
<dbReference type="Gene3D" id="2.20.200.10">
    <property type="entry name" value="Outer membrane efflux proteins (OEP)"/>
    <property type="match status" value="1"/>
</dbReference>
<evidence type="ECO:0000313" key="10">
    <source>
        <dbReference type="Proteomes" id="UP000635983"/>
    </source>
</evidence>
<dbReference type="SUPFAM" id="SSF56954">
    <property type="entry name" value="Outer membrane efflux proteins (OEP)"/>
    <property type="match status" value="1"/>
</dbReference>
<dbReference type="NCBIfam" id="TIGR01845">
    <property type="entry name" value="outer_NodT"/>
    <property type="match status" value="1"/>
</dbReference>
<dbReference type="GO" id="GO:0015562">
    <property type="term" value="F:efflux transmembrane transporter activity"/>
    <property type="evidence" value="ECO:0007669"/>
    <property type="project" value="InterPro"/>
</dbReference>
<keyword evidence="4 8" id="KW-0472">Membrane</keyword>
<comment type="caution">
    <text evidence="9">The sequence shown here is derived from an EMBL/GenBank/DDBJ whole genome shotgun (WGS) entry which is preliminary data.</text>
</comment>
<dbReference type="Proteomes" id="UP000635983">
    <property type="component" value="Unassembled WGS sequence"/>
</dbReference>
<evidence type="ECO:0000256" key="8">
    <source>
        <dbReference type="RuleBase" id="RU362097"/>
    </source>
</evidence>
<dbReference type="AlphaFoldDB" id="A0A917Q3G9"/>
<keyword evidence="5 8" id="KW-0564">Palmitate</keyword>
<dbReference type="InterPro" id="IPR003423">
    <property type="entry name" value="OMP_efflux"/>
</dbReference>